<dbReference type="Gene3D" id="3.40.50.2000">
    <property type="entry name" value="Glycogen Phosphorylase B"/>
    <property type="match status" value="1"/>
</dbReference>
<dbReference type="PANTHER" id="PTHR21015:SF22">
    <property type="entry name" value="GLYCOSYLTRANSFERASE"/>
    <property type="match status" value="1"/>
</dbReference>
<feature type="domain" description="Glycosyl transferase family 28 C-terminal" evidence="3">
    <location>
        <begin position="199"/>
        <end position="250"/>
    </location>
</feature>
<accession>A0A7U5RU71</accession>
<dbReference type="EMBL" id="CP015267">
    <property type="protein sequence ID" value="ASL13524.1"/>
    <property type="molecule type" value="Genomic_DNA"/>
</dbReference>
<protein>
    <submittedName>
        <fullName evidence="4">UDP-N-acetylglucosamine:LPS N-acetylglucosamine transferase</fullName>
    </submittedName>
</protein>
<dbReference type="Pfam" id="PF04101">
    <property type="entry name" value="Glyco_tran_28_C"/>
    <property type="match status" value="1"/>
</dbReference>
<dbReference type="Proteomes" id="UP000198286">
    <property type="component" value="Chromosome"/>
</dbReference>
<evidence type="ECO:0000313" key="5">
    <source>
        <dbReference type="Proteomes" id="UP000198286"/>
    </source>
</evidence>
<dbReference type="InterPro" id="IPR007235">
    <property type="entry name" value="Glyco_trans_28_C"/>
</dbReference>
<feature type="region of interest" description="Disordered" evidence="2">
    <location>
        <begin position="1"/>
        <end position="24"/>
    </location>
</feature>
<evidence type="ECO:0000259" key="3">
    <source>
        <dbReference type="Pfam" id="PF04101"/>
    </source>
</evidence>
<name>A0A7U5RU71_MYCIT</name>
<sequence>MPEPHPFSEVMRLPRDDEGPQPREATAHGALHWAPHHDAGLSARMNQIARWVSDARPEAVVVDVSVEVALFIRLLGVPVIVVALPGSRVDAPHVLVHRLADHIVAAWPRALCVPSWLRQWEDKTSYVGGISRFEGRDRRGGEPESSARPLNETRVVVLGGAGGAFGTSLQDCAAADSVRSWTTLGGKAGAWKHDPWPEIRGADVVVTHAGQSCIADVAAARRPALVLPQSRPFDEQHATARMLKRHQLAVVTHGMPDPRAWPALLTATMATDPRRWRRWEVDGAADRAAEAIESTARRCRQGT</sequence>
<dbReference type="AlphaFoldDB" id="A0A7U5RU71"/>
<dbReference type="PANTHER" id="PTHR21015">
    <property type="entry name" value="UDP-N-ACETYLGLUCOSAMINE--N-ACETYLMURAMYL-(PENTAPEPTIDE) PYROPHOSPHORYL-UNDECAPRENOL N-ACETYLGLUCOSAMINE TRANSFERASE 1"/>
    <property type="match status" value="1"/>
</dbReference>
<dbReference type="SUPFAM" id="SSF53756">
    <property type="entry name" value="UDP-Glycosyltransferase/glycogen phosphorylase"/>
    <property type="match status" value="1"/>
</dbReference>
<feature type="compositionally biased region" description="Basic and acidic residues" evidence="2">
    <location>
        <begin position="12"/>
        <end position="21"/>
    </location>
</feature>
<evidence type="ECO:0000256" key="1">
    <source>
        <dbReference type="ARBA" id="ARBA00022679"/>
    </source>
</evidence>
<evidence type="ECO:0000256" key="2">
    <source>
        <dbReference type="SAM" id="MobiDB-lite"/>
    </source>
</evidence>
<dbReference type="GO" id="GO:0016758">
    <property type="term" value="F:hexosyltransferase activity"/>
    <property type="evidence" value="ECO:0007669"/>
    <property type="project" value="InterPro"/>
</dbReference>
<proteinExistence type="predicted"/>
<organism evidence="4 5">
    <name type="scientific">Mycobacterium intracellulare subsp. chimaera</name>
    <dbReference type="NCBI Taxonomy" id="222805"/>
    <lineage>
        <taxon>Bacteria</taxon>
        <taxon>Bacillati</taxon>
        <taxon>Actinomycetota</taxon>
        <taxon>Actinomycetes</taxon>
        <taxon>Mycobacteriales</taxon>
        <taxon>Mycobacteriaceae</taxon>
        <taxon>Mycobacterium</taxon>
        <taxon>Mycobacterium avium complex (MAC)</taxon>
    </lineage>
</organism>
<keyword evidence="1 4" id="KW-0808">Transferase</keyword>
<gene>
    <name evidence="4" type="ORF">MYCOZU2_01083</name>
</gene>
<evidence type="ECO:0000313" key="4">
    <source>
        <dbReference type="EMBL" id="ASL13524.1"/>
    </source>
</evidence>
<reference evidence="4 5" key="1">
    <citation type="journal article" date="2017" name="Lancet Infect. Dis.">
        <title>Global outbreak of severe Mycobacterium chimaera disease after cardiac surgery: a molecular epidemiological study.</title>
        <authorList>
            <person name="van Ingen J."/>
            <person name="Kohl T."/>
            <person name="Kranzer K."/>
            <person name="Hasse B."/>
            <person name="Keller P."/>
            <person name="Szafranska A."/>
            <person name="Hillemann D."/>
            <person name="Chand M."/>
            <person name="Schreiber P."/>
            <person name="Sommerstein R."/>
            <person name="Berger C."/>
            <person name="Genoni M."/>
            <person name="Ruegg C."/>
            <person name="Troillet N."/>
            <person name="Widmer A.F."/>
            <person name="Becker S.L."/>
            <person name="Herrmann M."/>
            <person name="Eckmanns T."/>
            <person name="Haller S."/>
            <person name="Hoeller C."/>
            <person name="Debast S.B."/>
            <person name="Wolfhagen M.J."/>
            <person name="Hopman J."/>
            <person name="Kluytmans J."/>
            <person name="Langelaar M."/>
            <person name="Notermans D.W."/>
            <person name="ten Oever J."/>
            <person name="van den Barselaar P."/>
            <person name="Vonk A.B.A."/>
            <person name="Vos M.C."/>
            <person name="Ahmed N."/>
            <person name="Brown T."/>
            <person name="Crook D."/>
            <person name="Lamagni T."/>
            <person name="Phin N."/>
            <person name="Smith E.G."/>
            <person name="Zambon M."/>
            <person name="Serr A."/>
            <person name="Goetting T."/>
            <person name="Ebner W."/>
            <person name="Thuermer A."/>
            <person name="Utpatel C."/>
            <person name="Sproer C."/>
            <person name="Bunk B."/>
            <person name="Nubel U."/>
            <person name="Bloemberg G."/>
            <person name="Bottger E."/>
            <person name="Niemann S."/>
            <person name="Wagner D."/>
            <person name="Sax H."/>
        </authorList>
    </citation>
    <scope>NUCLEOTIDE SEQUENCE [LARGE SCALE GENOMIC DNA]</scope>
    <source>
        <strain evidence="4 5">ZUERICH-2</strain>
    </source>
</reference>